<protein>
    <submittedName>
        <fullName evidence="3">Glycoside hydrolase family 71 protein</fullName>
    </submittedName>
</protein>
<reference evidence="3 4" key="1">
    <citation type="submission" date="2014-04" db="EMBL/GenBank/DDBJ databases">
        <authorList>
            <consortium name="DOE Joint Genome Institute"/>
            <person name="Kuo A."/>
            <person name="Ruytinx J."/>
            <person name="Rineau F."/>
            <person name="Colpaert J."/>
            <person name="Kohler A."/>
            <person name="Nagy L.G."/>
            <person name="Floudas D."/>
            <person name="Copeland A."/>
            <person name="Barry K.W."/>
            <person name="Cichocki N."/>
            <person name="Veneault-Fourrey C."/>
            <person name="LaButti K."/>
            <person name="Lindquist E.A."/>
            <person name="Lipzen A."/>
            <person name="Lundell T."/>
            <person name="Morin E."/>
            <person name="Murat C."/>
            <person name="Sun H."/>
            <person name="Tunlid A."/>
            <person name="Henrissat B."/>
            <person name="Grigoriev I.V."/>
            <person name="Hibbett D.S."/>
            <person name="Martin F."/>
            <person name="Nordberg H.P."/>
            <person name="Cantor M.N."/>
            <person name="Hua S.X."/>
        </authorList>
    </citation>
    <scope>NUCLEOTIDE SEQUENCE [LARGE SCALE GENOMIC DNA]</scope>
    <source>
        <strain evidence="3 4">UH-Slu-Lm8-n1</strain>
    </source>
</reference>
<organism evidence="3 4">
    <name type="scientific">Suillus luteus UH-Slu-Lm8-n1</name>
    <dbReference type="NCBI Taxonomy" id="930992"/>
    <lineage>
        <taxon>Eukaryota</taxon>
        <taxon>Fungi</taxon>
        <taxon>Dikarya</taxon>
        <taxon>Basidiomycota</taxon>
        <taxon>Agaricomycotina</taxon>
        <taxon>Agaricomycetes</taxon>
        <taxon>Agaricomycetidae</taxon>
        <taxon>Boletales</taxon>
        <taxon>Suillineae</taxon>
        <taxon>Suillaceae</taxon>
        <taxon>Suillus</taxon>
    </lineage>
</organism>
<keyword evidence="2" id="KW-0732">Signal</keyword>
<dbReference type="InParanoid" id="A0A0D0BBX3"/>
<dbReference type="Proteomes" id="UP000054485">
    <property type="component" value="Unassembled WGS sequence"/>
</dbReference>
<dbReference type="EMBL" id="KN835149">
    <property type="protein sequence ID" value="KIK47259.1"/>
    <property type="molecule type" value="Genomic_DNA"/>
</dbReference>
<evidence type="ECO:0000313" key="4">
    <source>
        <dbReference type="Proteomes" id="UP000054485"/>
    </source>
</evidence>
<dbReference type="HOGENOM" id="CLU_019141_4_0_1"/>
<feature type="region of interest" description="Disordered" evidence="1">
    <location>
        <begin position="39"/>
        <end position="68"/>
    </location>
</feature>
<accession>A0A0D0BBX3</accession>
<evidence type="ECO:0000313" key="3">
    <source>
        <dbReference type="EMBL" id="KIK47259.1"/>
    </source>
</evidence>
<reference evidence="4" key="2">
    <citation type="submission" date="2015-01" db="EMBL/GenBank/DDBJ databases">
        <title>Evolutionary Origins and Diversification of the Mycorrhizal Mutualists.</title>
        <authorList>
            <consortium name="DOE Joint Genome Institute"/>
            <consortium name="Mycorrhizal Genomics Consortium"/>
            <person name="Kohler A."/>
            <person name="Kuo A."/>
            <person name="Nagy L.G."/>
            <person name="Floudas D."/>
            <person name="Copeland A."/>
            <person name="Barry K.W."/>
            <person name="Cichocki N."/>
            <person name="Veneault-Fourrey C."/>
            <person name="LaButti K."/>
            <person name="Lindquist E.A."/>
            <person name="Lipzen A."/>
            <person name="Lundell T."/>
            <person name="Morin E."/>
            <person name="Murat C."/>
            <person name="Riley R."/>
            <person name="Ohm R."/>
            <person name="Sun H."/>
            <person name="Tunlid A."/>
            <person name="Henrissat B."/>
            <person name="Grigoriev I.V."/>
            <person name="Hibbett D.S."/>
            <person name="Martin F."/>
        </authorList>
    </citation>
    <scope>NUCLEOTIDE SEQUENCE [LARGE SCALE GENOMIC DNA]</scope>
    <source>
        <strain evidence="4">UH-Slu-Lm8-n1</strain>
    </source>
</reference>
<evidence type="ECO:0000256" key="2">
    <source>
        <dbReference type="SAM" id="SignalP"/>
    </source>
</evidence>
<dbReference type="InterPro" id="IPR005197">
    <property type="entry name" value="Glyco_hydro_71"/>
</dbReference>
<name>A0A0D0BBX3_9AGAM</name>
<dbReference type="STRING" id="930992.A0A0D0BBX3"/>
<evidence type="ECO:0000256" key="1">
    <source>
        <dbReference type="SAM" id="MobiDB-lite"/>
    </source>
</evidence>
<feature type="chain" id="PRO_5002207661" evidence="2">
    <location>
        <begin position="19"/>
        <end position="521"/>
    </location>
</feature>
<dbReference type="Pfam" id="PF03659">
    <property type="entry name" value="Glyco_hydro_71"/>
    <property type="match status" value="1"/>
</dbReference>
<dbReference type="OrthoDB" id="3257981at2759"/>
<keyword evidence="3" id="KW-0378">Hydrolase</keyword>
<feature type="signal peptide" evidence="2">
    <location>
        <begin position="1"/>
        <end position="18"/>
    </location>
</feature>
<dbReference type="Gene3D" id="3.20.20.80">
    <property type="entry name" value="Glycosidases"/>
    <property type="match status" value="1"/>
</dbReference>
<dbReference type="GO" id="GO:0051118">
    <property type="term" value="F:glucan endo-1,3-alpha-glucosidase activity"/>
    <property type="evidence" value="ECO:0007669"/>
    <property type="project" value="InterPro"/>
</dbReference>
<sequence length="521" mass="55617">MLVHFPLIVLTFAALSLASPLSCNPVVQPEPVLALNSSAVPSSSMTPTSSFSVTTTTTSQAPTSTSSPSASSKYVIAHFMIGNSYPYTVDNWLADIFLAHSSGIDGFALNVGVDTWQPSQVANAYQAALQSGTGFKLFMSFDMTSLPCTTASDAATLRTYITTYATHPNQLIYNGRVMASSFSGETCTFGQGSVASAWSTQFVQQLTGSSAVHFVPSFFVDPSQFNTYSGVIDGMFNWNSGWPIQVTTSFVSSIPGLLGDIASGLSSTVSSLLSSLIGATSTDETYISSLAAMGGGRTYMAAVSPWFFTHYGPSTYNKNWIYLSDDHLYATRWESLINIRDQVDLVQIISWNDYGESHYIGPIEGGQPMSQAWVDGNDHTGPLGWLNLTSYYASAFKTGTYPTPTKDQLIMWSRPHAASASASNDPVGRPTNYQITTDTVWAVVLATSPATVILSTSSSQSQTFNVPAGVSKLAVPISPGGTMHGTLIRGGQTVIDLQAPDFTFEANPTTYNFNVQVVASP</sequence>
<proteinExistence type="predicted"/>
<keyword evidence="4" id="KW-1185">Reference proteome</keyword>
<gene>
    <name evidence="3" type="ORF">CY34DRAFT_104645</name>
</gene>
<dbReference type="AlphaFoldDB" id="A0A0D0BBX3"/>
<dbReference type="CDD" id="cd11577">
    <property type="entry name" value="GH71"/>
    <property type="match status" value="1"/>
</dbReference>